<keyword evidence="4" id="KW-1185">Reference proteome</keyword>
<dbReference type="EMBL" id="CAIX01000103">
    <property type="protein sequence ID" value="CCI45635.1"/>
    <property type="molecule type" value="Genomic_DNA"/>
</dbReference>
<comment type="caution">
    <text evidence="3">The sequence shown here is derived from an EMBL/GenBank/DDBJ whole genome shotgun (WGS) entry which is preliminary data.</text>
</comment>
<dbReference type="AlphaFoldDB" id="A0A024GGG4"/>
<organism evidence="3 4">
    <name type="scientific">Albugo candida</name>
    <dbReference type="NCBI Taxonomy" id="65357"/>
    <lineage>
        <taxon>Eukaryota</taxon>
        <taxon>Sar</taxon>
        <taxon>Stramenopiles</taxon>
        <taxon>Oomycota</taxon>
        <taxon>Peronosporomycetes</taxon>
        <taxon>Albuginales</taxon>
        <taxon>Albuginaceae</taxon>
        <taxon>Albugo</taxon>
    </lineage>
</organism>
<accession>A0A024GGG4</accession>
<gene>
    <name evidence="3" type="ORF">BN9_065320</name>
</gene>
<evidence type="ECO:0000256" key="1">
    <source>
        <dbReference type="SAM" id="Phobius"/>
    </source>
</evidence>
<keyword evidence="1" id="KW-0812">Transmembrane</keyword>
<evidence type="ECO:0000256" key="2">
    <source>
        <dbReference type="SAM" id="SignalP"/>
    </source>
</evidence>
<reference evidence="3 4" key="1">
    <citation type="submission" date="2012-05" db="EMBL/GenBank/DDBJ databases">
        <title>Recombination and specialization in a pathogen metapopulation.</title>
        <authorList>
            <person name="Gardiner A."/>
            <person name="Kemen E."/>
            <person name="Schultz-Larsen T."/>
            <person name="MacLean D."/>
            <person name="Van Oosterhout C."/>
            <person name="Jones J.D.G."/>
        </authorList>
    </citation>
    <scope>NUCLEOTIDE SEQUENCE [LARGE SCALE GENOMIC DNA]</scope>
    <source>
        <strain evidence="3 4">Ac Nc2</strain>
    </source>
</reference>
<name>A0A024GGG4_9STRA</name>
<sequence>MHLHLVYSNAIYFILPLSLSQVVLYGCLQHGSKNAICFKAFEQIFFLPLNKLKAAISHRGQEKAAHGRKIFDKVVSTLYPLFQIPTLDKSHSDWFVLFRLLFLA</sequence>
<proteinExistence type="predicted"/>
<feature type="chain" id="PRO_5001532396" evidence="2">
    <location>
        <begin position="21"/>
        <end position="104"/>
    </location>
</feature>
<keyword evidence="1" id="KW-0472">Membrane</keyword>
<protein>
    <submittedName>
        <fullName evidence="3">Uncharacterized protein</fullName>
    </submittedName>
</protein>
<keyword evidence="2" id="KW-0732">Signal</keyword>
<dbReference type="InParanoid" id="A0A024GGG4"/>
<evidence type="ECO:0000313" key="3">
    <source>
        <dbReference type="EMBL" id="CCI45635.1"/>
    </source>
</evidence>
<feature type="signal peptide" evidence="2">
    <location>
        <begin position="1"/>
        <end position="20"/>
    </location>
</feature>
<feature type="transmembrane region" description="Helical" evidence="1">
    <location>
        <begin position="6"/>
        <end position="28"/>
    </location>
</feature>
<keyword evidence="1" id="KW-1133">Transmembrane helix</keyword>
<evidence type="ECO:0000313" key="4">
    <source>
        <dbReference type="Proteomes" id="UP000053237"/>
    </source>
</evidence>
<dbReference type="Proteomes" id="UP000053237">
    <property type="component" value="Unassembled WGS sequence"/>
</dbReference>